<dbReference type="AlphaFoldDB" id="A0A922DXE8"/>
<comment type="caution">
    <text evidence="2">The sequence shown here is derived from an EMBL/GenBank/DDBJ whole genome shotgun (WGS) entry which is preliminary data.</text>
</comment>
<proteinExistence type="predicted"/>
<reference evidence="2" key="1">
    <citation type="submission" date="2021-01" db="EMBL/GenBank/DDBJ databases">
        <authorList>
            <person name="Lovell J.T."/>
            <person name="Bentley N."/>
            <person name="Bhattarai G."/>
            <person name="Jenkins J.W."/>
            <person name="Sreedasyam A."/>
            <person name="Alarcon Y."/>
            <person name="Bock C."/>
            <person name="Boston L."/>
            <person name="Carlson J."/>
            <person name="Cervantes K."/>
            <person name="Clermont K."/>
            <person name="Krom N."/>
            <person name="Kubenka K."/>
            <person name="Mamidi S."/>
            <person name="Mattison C."/>
            <person name="Monteros M."/>
            <person name="Pisani C."/>
            <person name="Plott C."/>
            <person name="Rajasekar S."/>
            <person name="Rhein H.S."/>
            <person name="Rohla C."/>
            <person name="Song M."/>
            <person name="Hilaire R.S."/>
            <person name="Shu S."/>
            <person name="Wells L."/>
            <person name="Wang X."/>
            <person name="Webber J."/>
            <person name="Heerema R.J."/>
            <person name="Klein P."/>
            <person name="Conner P."/>
            <person name="Grauke L."/>
            <person name="Grimwood J."/>
            <person name="Schmutz J."/>
            <person name="Randall J.J."/>
        </authorList>
    </citation>
    <scope>NUCLEOTIDE SEQUENCE</scope>
    <source>
        <tissue evidence="2">Leaf</tissue>
    </source>
</reference>
<evidence type="ECO:0000259" key="1">
    <source>
        <dbReference type="Pfam" id="PF16845"/>
    </source>
</evidence>
<dbReference type="InterPro" id="IPR006462">
    <property type="entry name" value="MS5"/>
</dbReference>
<accession>A0A922DXE8</accession>
<protein>
    <recommendedName>
        <fullName evidence="1">Cystatin domain-containing protein</fullName>
    </recommendedName>
</protein>
<gene>
    <name evidence="2" type="ORF">I3842_10G106200</name>
</gene>
<evidence type="ECO:0000313" key="3">
    <source>
        <dbReference type="Proteomes" id="UP000811246"/>
    </source>
</evidence>
<sequence>MYKRYSQLAIDEYNRRFKDANAELEFVKVLKVIDQATNGVRYYITFIAKDLGDGGEIKTYQAVVLDGIDSDAAKIFRLKSPEDERGKAN</sequence>
<dbReference type="NCBIfam" id="TIGR01638">
    <property type="entry name" value="Atha_cystat_rel"/>
    <property type="match status" value="1"/>
</dbReference>
<name>A0A922DXE8_CARIL</name>
<dbReference type="InterPro" id="IPR000010">
    <property type="entry name" value="Cystatin_dom"/>
</dbReference>
<organism evidence="2 3">
    <name type="scientific">Carya illinoinensis</name>
    <name type="common">Pecan</name>
    <dbReference type="NCBI Taxonomy" id="32201"/>
    <lineage>
        <taxon>Eukaryota</taxon>
        <taxon>Viridiplantae</taxon>
        <taxon>Streptophyta</taxon>
        <taxon>Embryophyta</taxon>
        <taxon>Tracheophyta</taxon>
        <taxon>Spermatophyta</taxon>
        <taxon>Magnoliopsida</taxon>
        <taxon>eudicotyledons</taxon>
        <taxon>Gunneridae</taxon>
        <taxon>Pentapetalae</taxon>
        <taxon>rosids</taxon>
        <taxon>fabids</taxon>
        <taxon>Fagales</taxon>
        <taxon>Juglandaceae</taxon>
        <taxon>Carya</taxon>
    </lineage>
</organism>
<dbReference type="PANTHER" id="PTHR31260">
    <property type="entry name" value="CYSTATIN/MONELLIN SUPERFAMILY PROTEIN"/>
    <property type="match status" value="1"/>
</dbReference>
<dbReference type="PANTHER" id="PTHR31260:SF69">
    <property type="entry name" value="CYSTATIN_MONELLIN SUPERFAMILY PROTEIN"/>
    <property type="match status" value="1"/>
</dbReference>
<feature type="domain" description="Cystatin" evidence="1">
    <location>
        <begin position="7"/>
        <end position="67"/>
    </location>
</feature>
<dbReference type="GO" id="GO:0004869">
    <property type="term" value="F:cysteine-type endopeptidase inhibitor activity"/>
    <property type="evidence" value="ECO:0007669"/>
    <property type="project" value="InterPro"/>
</dbReference>
<dbReference type="EMBL" id="CM031834">
    <property type="protein sequence ID" value="KAG6692262.1"/>
    <property type="molecule type" value="Genomic_DNA"/>
</dbReference>
<dbReference type="Pfam" id="PF16845">
    <property type="entry name" value="SQAPI"/>
    <property type="match status" value="1"/>
</dbReference>
<dbReference type="Proteomes" id="UP000811246">
    <property type="component" value="Chromosome 10"/>
</dbReference>
<dbReference type="InterPro" id="IPR006525">
    <property type="entry name" value="Cystatin-related_pln"/>
</dbReference>
<dbReference type="CDD" id="cd00042">
    <property type="entry name" value="CY"/>
    <property type="match status" value="1"/>
</dbReference>
<evidence type="ECO:0000313" key="2">
    <source>
        <dbReference type="EMBL" id="KAG6692262.1"/>
    </source>
</evidence>